<proteinExistence type="predicted"/>
<dbReference type="AlphaFoldDB" id="A0A9D2DWQ5"/>
<dbReference type="EMBL" id="DXBS01000059">
    <property type="protein sequence ID" value="HIZ24425.1"/>
    <property type="molecule type" value="Genomic_DNA"/>
</dbReference>
<gene>
    <name evidence="2" type="ORF">H9812_02985</name>
</gene>
<dbReference type="PANTHER" id="PTHR33295">
    <property type="entry name" value="ATPASE"/>
    <property type="match status" value="1"/>
</dbReference>
<accession>A0A9D2DWQ5</accession>
<protein>
    <submittedName>
        <fullName evidence="2">DUF4143 domain-containing protein</fullName>
    </submittedName>
</protein>
<dbReference type="PANTHER" id="PTHR33295:SF20">
    <property type="entry name" value="ATPASE"/>
    <property type="match status" value="1"/>
</dbReference>
<reference evidence="2" key="1">
    <citation type="journal article" date="2021" name="PeerJ">
        <title>Extensive microbial diversity within the chicken gut microbiome revealed by metagenomics and culture.</title>
        <authorList>
            <person name="Gilroy R."/>
            <person name="Ravi A."/>
            <person name="Getino M."/>
            <person name="Pursley I."/>
            <person name="Horton D.L."/>
            <person name="Alikhan N.F."/>
            <person name="Baker D."/>
            <person name="Gharbi K."/>
            <person name="Hall N."/>
            <person name="Watson M."/>
            <person name="Adriaenssens E.M."/>
            <person name="Foster-Nyarko E."/>
            <person name="Jarju S."/>
            <person name="Secka A."/>
            <person name="Antonio M."/>
            <person name="Oren A."/>
            <person name="Chaudhuri R.R."/>
            <person name="La Ragione R."/>
            <person name="Hildebrand F."/>
            <person name="Pallen M.J."/>
        </authorList>
    </citation>
    <scope>NUCLEOTIDE SEQUENCE</scope>
    <source>
        <strain evidence="2">CHK33-5263</strain>
    </source>
</reference>
<evidence type="ECO:0000313" key="2">
    <source>
        <dbReference type="EMBL" id="HIZ24425.1"/>
    </source>
</evidence>
<comment type="caution">
    <text evidence="2">The sequence shown here is derived from an EMBL/GenBank/DDBJ whole genome shotgun (WGS) entry which is preliminary data.</text>
</comment>
<dbReference type="Proteomes" id="UP000824044">
    <property type="component" value="Unassembled WGS sequence"/>
</dbReference>
<evidence type="ECO:0000259" key="1">
    <source>
        <dbReference type="Pfam" id="PF13635"/>
    </source>
</evidence>
<evidence type="ECO:0000313" key="3">
    <source>
        <dbReference type="Proteomes" id="UP000824044"/>
    </source>
</evidence>
<dbReference type="Pfam" id="PF13635">
    <property type="entry name" value="DUF4143"/>
    <property type="match status" value="1"/>
</dbReference>
<dbReference type="InterPro" id="IPR025420">
    <property type="entry name" value="DUF4143"/>
</dbReference>
<feature type="domain" description="DUF4143" evidence="1">
    <location>
        <begin position="2"/>
        <end position="88"/>
    </location>
</feature>
<sequence length="139" mass="16410">MIINSVQRYDMKGKKLLTTNKKYYAVDLGLRNVIKSSDEIDFNKLYENIVYLELLSRGHDVKVGKTDDYEIDFIAYKGKERIYIQVCYLLALPETINREFRNLEKINDNYPKYVISGDIPDFSRNGIKHFNIVKFLLDK</sequence>
<organism evidence="2 3">
    <name type="scientific">Candidatus Gallimonas intestinigallinarum</name>
    <dbReference type="NCBI Taxonomy" id="2838604"/>
    <lineage>
        <taxon>Bacteria</taxon>
        <taxon>Bacillati</taxon>
        <taxon>Bacillota</taxon>
        <taxon>Clostridia</taxon>
        <taxon>Candidatus Gallimonas</taxon>
    </lineage>
</organism>
<reference evidence="2" key="2">
    <citation type="submission" date="2021-04" db="EMBL/GenBank/DDBJ databases">
        <authorList>
            <person name="Gilroy R."/>
        </authorList>
    </citation>
    <scope>NUCLEOTIDE SEQUENCE</scope>
    <source>
        <strain evidence="2">CHK33-5263</strain>
    </source>
</reference>
<name>A0A9D2DWQ5_9FIRM</name>